<comment type="caution">
    <text evidence="1">The sequence shown here is derived from an EMBL/GenBank/DDBJ whole genome shotgun (WGS) entry which is preliminary data.</text>
</comment>
<gene>
    <name evidence="1" type="ORF">PPG34_01770</name>
</gene>
<reference evidence="1 2" key="1">
    <citation type="journal article" date="2023" name="ISME J.">
        <title>Cultivation and genomic characterization of novel and ubiquitous marine nitrite-oxidizing bacteria from the Nitrospirales.</title>
        <authorList>
            <person name="Mueller A.J."/>
            <person name="Daebeler A."/>
            <person name="Herbold C.W."/>
            <person name="Kirkegaard R.H."/>
            <person name="Daims H."/>
        </authorList>
    </citation>
    <scope>NUCLEOTIDE SEQUENCE [LARGE SCALE GENOMIC DNA]</scope>
    <source>
        <strain evidence="1 2">EB</strain>
    </source>
</reference>
<organism evidence="1 2">
    <name type="scientific">Candidatus Nitronereus thalassa</name>
    <dbReference type="NCBI Taxonomy" id="3020898"/>
    <lineage>
        <taxon>Bacteria</taxon>
        <taxon>Pseudomonadati</taxon>
        <taxon>Nitrospirota</taxon>
        <taxon>Nitrospiria</taxon>
        <taxon>Nitrospirales</taxon>
        <taxon>Nitrospiraceae</taxon>
        <taxon>Candidatus Nitronereus</taxon>
    </lineage>
</organism>
<evidence type="ECO:0000313" key="1">
    <source>
        <dbReference type="EMBL" id="MDT7041058.1"/>
    </source>
</evidence>
<dbReference type="Gene3D" id="2.40.360.20">
    <property type="match status" value="1"/>
</dbReference>
<evidence type="ECO:0000313" key="2">
    <source>
        <dbReference type="Proteomes" id="UP001250932"/>
    </source>
</evidence>
<dbReference type="RefSeq" id="WP_313831417.1">
    <property type="nucleotide sequence ID" value="NZ_JAQOUE010000001.1"/>
</dbReference>
<dbReference type="Proteomes" id="UP001250932">
    <property type="component" value="Unassembled WGS sequence"/>
</dbReference>
<name>A0ABU3K3U5_9BACT</name>
<sequence>MHYNLQVQVKWARISAGGLGLALLLSLGLAYGQPGPTLIHQAEEFFPDQIGNEWRYQGRIVEGNVNQIADSTFENISSVTGMEMKDGVQVTVFHDTNPGNQNPTDSYYLRDAAGIRYYGSKPGTMLEQQLVPYQIVRFPLEIPSSFEQLNRTGLNLGLDLDHDGQAEKVDVLATVTIHGQEPITVPLGTYKNAVRMEAQMKLLVHLSRAGTQVKGFDSMTIWFVKGVGLVKYAERQMIPNPQSGKDRIIEITEELVEAKLRGGTQLLSRSKSTSHGVLTRHTLDHELLQIPFPSRLGAHP</sequence>
<proteinExistence type="predicted"/>
<keyword evidence="2" id="KW-1185">Reference proteome</keyword>
<accession>A0ABU3K3U5</accession>
<dbReference type="EMBL" id="JAQOUE010000001">
    <property type="protein sequence ID" value="MDT7041058.1"/>
    <property type="molecule type" value="Genomic_DNA"/>
</dbReference>
<protein>
    <submittedName>
        <fullName evidence="1">Uncharacterized protein</fullName>
    </submittedName>
</protein>